<protein>
    <submittedName>
        <fullName evidence="1">Uncharacterized protein</fullName>
    </submittedName>
</protein>
<evidence type="ECO:0000313" key="1">
    <source>
        <dbReference type="EMBL" id="GFJ84854.1"/>
    </source>
</evidence>
<proteinExistence type="predicted"/>
<dbReference type="Proteomes" id="UP000482800">
    <property type="component" value="Unassembled WGS sequence"/>
</dbReference>
<reference evidence="1 2" key="2">
    <citation type="submission" date="2020-03" db="EMBL/GenBank/DDBJ databases">
        <authorList>
            <person name="Ichikawa N."/>
            <person name="Kimura A."/>
            <person name="Kitahashi Y."/>
            <person name="Uohara A."/>
        </authorList>
    </citation>
    <scope>NUCLEOTIDE SEQUENCE [LARGE SCALE GENOMIC DNA]</scope>
    <source>
        <strain evidence="1 2">NBRC 108639</strain>
    </source>
</reference>
<reference evidence="1 2" key="1">
    <citation type="submission" date="2020-03" db="EMBL/GenBank/DDBJ databases">
        <title>Whole genome shotgun sequence of Phytohabitans houttuyneae NBRC 108639.</title>
        <authorList>
            <person name="Komaki H."/>
            <person name="Tamura T."/>
        </authorList>
    </citation>
    <scope>NUCLEOTIDE SEQUENCE [LARGE SCALE GENOMIC DNA]</scope>
    <source>
        <strain evidence="1 2">NBRC 108639</strain>
    </source>
</reference>
<dbReference type="AlphaFoldDB" id="A0A6V8KLY3"/>
<dbReference type="RefSeq" id="WP_173069625.1">
    <property type="nucleotide sequence ID" value="NZ_BAABGO010000048.1"/>
</dbReference>
<dbReference type="EMBL" id="BLPF01000004">
    <property type="protein sequence ID" value="GFJ84854.1"/>
    <property type="molecule type" value="Genomic_DNA"/>
</dbReference>
<name>A0A6V8KLY3_9ACTN</name>
<comment type="caution">
    <text evidence="1">The sequence shown here is derived from an EMBL/GenBank/DDBJ whole genome shotgun (WGS) entry which is preliminary data.</text>
</comment>
<organism evidence="1 2">
    <name type="scientific">Phytohabitans houttuyneae</name>
    <dbReference type="NCBI Taxonomy" id="1076126"/>
    <lineage>
        <taxon>Bacteria</taxon>
        <taxon>Bacillati</taxon>
        <taxon>Actinomycetota</taxon>
        <taxon>Actinomycetes</taxon>
        <taxon>Micromonosporales</taxon>
        <taxon>Micromonosporaceae</taxon>
    </lineage>
</organism>
<keyword evidence="2" id="KW-1185">Reference proteome</keyword>
<gene>
    <name evidence="1" type="ORF">Phou_090340</name>
</gene>
<evidence type="ECO:0000313" key="2">
    <source>
        <dbReference type="Proteomes" id="UP000482800"/>
    </source>
</evidence>
<sequence length="246" mass="27386">MTADDPARMLTRQVRELTVRRARLRRRRAEVPGNPSQVRYLDAAIRRLDDEIDHRRDHRAIVASTGNYQPWSHHHFRLGDFARIGGAWYPVLHAGWTALTVPPLDLLGERRYNPNPEQGVDTGSVAYVRVYGRRRGSRVLHTPPPPEGTTCTCRVTIPTFNPEFVPEREAGPCTQPPVARLTIRHDGTACGCHGICLLPDADSADADSALRAPWVEVVLLCDAHTHEHTATNGATETAAITFEDLT</sequence>
<accession>A0A6V8KLY3</accession>